<keyword evidence="11" id="KW-1185">Reference proteome</keyword>
<evidence type="ECO:0000259" key="9">
    <source>
        <dbReference type="PROSITE" id="PS50885"/>
    </source>
</evidence>
<keyword evidence="6" id="KW-0472">Membrane</keyword>
<dbReference type="GO" id="GO:0007165">
    <property type="term" value="P:signal transduction"/>
    <property type="evidence" value="ECO:0007669"/>
    <property type="project" value="UniProtKB-KW"/>
</dbReference>
<dbReference type="AlphaFoldDB" id="A0A1H8MG89"/>
<proteinExistence type="inferred from homology"/>
<dbReference type="Pfam" id="PF00672">
    <property type="entry name" value="HAMP"/>
    <property type="match status" value="1"/>
</dbReference>
<evidence type="ECO:0000256" key="1">
    <source>
        <dbReference type="ARBA" id="ARBA00004429"/>
    </source>
</evidence>
<dbReference type="Gene3D" id="6.10.340.10">
    <property type="match status" value="1"/>
</dbReference>
<dbReference type="Proteomes" id="UP000199615">
    <property type="component" value="Unassembled WGS sequence"/>
</dbReference>
<evidence type="ECO:0000256" key="2">
    <source>
        <dbReference type="ARBA" id="ARBA00022519"/>
    </source>
</evidence>
<reference evidence="11" key="1">
    <citation type="submission" date="2016-10" db="EMBL/GenBank/DDBJ databases">
        <authorList>
            <person name="Varghese N."/>
            <person name="Submissions S."/>
        </authorList>
    </citation>
    <scope>NUCLEOTIDE SEQUENCE [LARGE SCALE GENOMIC DNA]</scope>
    <source>
        <strain evidence="11">DSM 123</strain>
    </source>
</reference>
<comment type="subcellular location">
    <subcellularLocation>
        <location evidence="1">Cell inner membrane</location>
        <topology evidence="1">Multi-pass membrane protein</topology>
    </subcellularLocation>
</comment>
<dbReference type="CDD" id="cd06225">
    <property type="entry name" value="HAMP"/>
    <property type="match status" value="1"/>
</dbReference>
<name>A0A1H8MG89_9BRAD</name>
<dbReference type="InterPro" id="IPR004089">
    <property type="entry name" value="MCPsignal_dom"/>
</dbReference>
<evidence type="ECO:0000259" key="8">
    <source>
        <dbReference type="PROSITE" id="PS50192"/>
    </source>
</evidence>
<feature type="domain" description="HAMP" evidence="9">
    <location>
        <begin position="251"/>
        <end position="304"/>
    </location>
</feature>
<comment type="similarity">
    <text evidence="4">Belongs to the methyl-accepting chemotaxis (MCP) protein family.</text>
</comment>
<dbReference type="PANTHER" id="PTHR32089">
    <property type="entry name" value="METHYL-ACCEPTING CHEMOTAXIS PROTEIN MCPB"/>
    <property type="match status" value="1"/>
</dbReference>
<keyword evidence="3 5" id="KW-0807">Transducer</keyword>
<dbReference type="SMART" id="SM00283">
    <property type="entry name" value="MA"/>
    <property type="match status" value="1"/>
</dbReference>
<accession>A0A1H8MG89</accession>
<dbReference type="Gene3D" id="1.10.287.950">
    <property type="entry name" value="Methyl-accepting chemotaxis protein"/>
    <property type="match status" value="1"/>
</dbReference>
<dbReference type="InterPro" id="IPR004090">
    <property type="entry name" value="Chemotax_Me-accpt_rcpt"/>
</dbReference>
<feature type="transmembrane region" description="Helical" evidence="6">
    <location>
        <begin position="225"/>
        <end position="250"/>
    </location>
</feature>
<sequence length="602" mass="64623">MARVSIRALSVAVFLGLALIVFLNLSSFFLYQGAQGEISEAQTSRYQSYLLADELRQSSDDLTRLVRTYVVTGDAKFEQQYWDVLAIRNGEKPRPDQYQRIYWDFMAADGRKPRPDGVNASLQQLMERGGFSAEEFGKLKQAQNNSNELIKLETIAMNAVKGRFEDRDGKFTKTGAPDTAMARELVHSADYHKYKAQIMAPIDEFFVLLDRRTGANVAIAEAKAALYRTVSIVFLGLLLVSALVIGWVMLRGIARPLRSLSVSMNKLAEGDFNVALPGLDARNELGEVARAVERFKVKAEEKGQAEAEALLKQDQIAASQRRKDTHKLADDFEGAVGRIIDTVSSASSELESSAGKLTSTATRAQQLATLVAAASEEASTNVQSVASATEELSASVNEISRQVQDSARMASEAVDQARRTNDRVGELSKAAARIGDVVELINTIAGQTNLLALNATIEAARAGEAGRGFAVVASEVKALAEQTAKATGDIGQQISGIQAATQESVGAIKEISGTIERLSEISATIASAVEEQGAATLEISRNVQQAAQGTQRVSSNIADVQNGASETGSASSHVLSAAQSLSNDSNRLKQEVGRFLDSVRAA</sequence>
<keyword evidence="2" id="KW-1003">Cell membrane</keyword>
<evidence type="ECO:0000313" key="11">
    <source>
        <dbReference type="Proteomes" id="UP000199615"/>
    </source>
</evidence>
<dbReference type="PROSITE" id="PS50885">
    <property type="entry name" value="HAMP"/>
    <property type="match status" value="1"/>
</dbReference>
<feature type="domain" description="Methyl-accepting transducer" evidence="7">
    <location>
        <begin position="339"/>
        <end position="582"/>
    </location>
</feature>
<dbReference type="RefSeq" id="WP_092681494.1">
    <property type="nucleotide sequence ID" value="NZ_FODT01000001.1"/>
</dbReference>
<dbReference type="GO" id="GO:0004888">
    <property type="term" value="F:transmembrane signaling receptor activity"/>
    <property type="evidence" value="ECO:0007669"/>
    <property type="project" value="InterPro"/>
</dbReference>
<dbReference type="Pfam" id="PF00015">
    <property type="entry name" value="MCPsignal"/>
    <property type="match status" value="1"/>
</dbReference>
<dbReference type="GO" id="GO:0005886">
    <property type="term" value="C:plasma membrane"/>
    <property type="evidence" value="ECO:0007669"/>
    <property type="project" value="UniProtKB-SubCell"/>
</dbReference>
<feature type="domain" description="T-SNARE coiled-coil homology" evidence="8">
    <location>
        <begin position="498"/>
        <end position="560"/>
    </location>
</feature>
<organism evidence="10 11">
    <name type="scientific">Rhodopseudomonas pseudopalustris</name>
    <dbReference type="NCBI Taxonomy" id="1513892"/>
    <lineage>
        <taxon>Bacteria</taxon>
        <taxon>Pseudomonadati</taxon>
        <taxon>Pseudomonadota</taxon>
        <taxon>Alphaproteobacteria</taxon>
        <taxon>Hyphomicrobiales</taxon>
        <taxon>Nitrobacteraceae</taxon>
        <taxon>Rhodopseudomonas</taxon>
    </lineage>
</organism>
<protein>
    <submittedName>
        <fullName evidence="10">Methyl-accepting chemotaxis protein</fullName>
    </submittedName>
</protein>
<dbReference type="SUPFAM" id="SSF58104">
    <property type="entry name" value="Methyl-accepting chemotaxis protein (MCP) signaling domain"/>
    <property type="match status" value="1"/>
</dbReference>
<dbReference type="PANTHER" id="PTHR32089:SF112">
    <property type="entry name" value="LYSOZYME-LIKE PROTEIN-RELATED"/>
    <property type="match status" value="1"/>
</dbReference>
<dbReference type="InterPro" id="IPR003660">
    <property type="entry name" value="HAMP_dom"/>
</dbReference>
<evidence type="ECO:0000256" key="6">
    <source>
        <dbReference type="SAM" id="Phobius"/>
    </source>
</evidence>
<dbReference type="EMBL" id="FODT01000001">
    <property type="protein sequence ID" value="SEO16422.1"/>
    <property type="molecule type" value="Genomic_DNA"/>
</dbReference>
<dbReference type="PRINTS" id="PR00260">
    <property type="entry name" value="CHEMTRNSDUCR"/>
</dbReference>
<dbReference type="OrthoDB" id="266313at2"/>
<keyword evidence="6" id="KW-0812">Transmembrane</keyword>
<dbReference type="PROSITE" id="PS50111">
    <property type="entry name" value="CHEMOTAXIS_TRANSDUC_2"/>
    <property type="match status" value="1"/>
</dbReference>
<keyword evidence="6" id="KW-1133">Transmembrane helix</keyword>
<dbReference type="InterPro" id="IPR000727">
    <property type="entry name" value="T_SNARE_dom"/>
</dbReference>
<dbReference type="SUPFAM" id="SSF158472">
    <property type="entry name" value="HAMP domain-like"/>
    <property type="match status" value="1"/>
</dbReference>
<evidence type="ECO:0000256" key="3">
    <source>
        <dbReference type="ARBA" id="ARBA00023224"/>
    </source>
</evidence>
<evidence type="ECO:0000259" key="7">
    <source>
        <dbReference type="PROSITE" id="PS50111"/>
    </source>
</evidence>
<dbReference type="PROSITE" id="PS50192">
    <property type="entry name" value="T_SNARE"/>
    <property type="match status" value="1"/>
</dbReference>
<gene>
    <name evidence="10" type="ORF">SAMN05444123_101512</name>
</gene>
<evidence type="ECO:0000313" key="10">
    <source>
        <dbReference type="EMBL" id="SEO16422.1"/>
    </source>
</evidence>
<keyword evidence="2" id="KW-0997">Cell inner membrane</keyword>
<evidence type="ECO:0000256" key="5">
    <source>
        <dbReference type="PROSITE-ProRule" id="PRU00284"/>
    </source>
</evidence>
<dbReference type="SMART" id="SM00304">
    <property type="entry name" value="HAMP"/>
    <property type="match status" value="2"/>
</dbReference>
<evidence type="ECO:0000256" key="4">
    <source>
        <dbReference type="ARBA" id="ARBA00029447"/>
    </source>
</evidence>
<dbReference type="GO" id="GO:0006935">
    <property type="term" value="P:chemotaxis"/>
    <property type="evidence" value="ECO:0007669"/>
    <property type="project" value="InterPro"/>
</dbReference>